<accession>A0A7W7R0X3</accession>
<dbReference type="Gene3D" id="1.10.260.40">
    <property type="entry name" value="lambda repressor-like DNA-binding domains"/>
    <property type="match status" value="1"/>
</dbReference>
<dbReference type="InterPro" id="IPR041413">
    <property type="entry name" value="MLTR_LBD"/>
</dbReference>
<feature type="compositionally biased region" description="Low complexity" evidence="1">
    <location>
        <begin position="16"/>
        <end position="29"/>
    </location>
</feature>
<dbReference type="CDD" id="cd00093">
    <property type="entry name" value="HTH_XRE"/>
    <property type="match status" value="1"/>
</dbReference>
<keyword evidence="4" id="KW-1185">Reference proteome</keyword>
<protein>
    <submittedName>
        <fullName evidence="3">Transcriptional regulator with XRE-family HTH domain</fullName>
    </submittedName>
</protein>
<organism evidence="3 4">
    <name type="scientific">Kitasatospora kifunensis</name>
    <name type="common">Streptomyces kifunensis</name>
    <dbReference type="NCBI Taxonomy" id="58351"/>
    <lineage>
        <taxon>Bacteria</taxon>
        <taxon>Bacillati</taxon>
        <taxon>Actinomycetota</taxon>
        <taxon>Actinomycetes</taxon>
        <taxon>Kitasatosporales</taxon>
        <taxon>Streptomycetaceae</taxon>
        <taxon>Kitasatospora</taxon>
    </lineage>
</organism>
<dbReference type="PANTHER" id="PTHR35010:SF2">
    <property type="entry name" value="BLL4672 PROTEIN"/>
    <property type="match status" value="1"/>
</dbReference>
<dbReference type="InterPro" id="IPR001387">
    <property type="entry name" value="Cro/C1-type_HTH"/>
</dbReference>
<dbReference type="RefSeq" id="WP_184935233.1">
    <property type="nucleotide sequence ID" value="NZ_JACHJV010000001.1"/>
</dbReference>
<dbReference type="SUPFAM" id="SSF47413">
    <property type="entry name" value="lambda repressor-like DNA-binding domains"/>
    <property type="match status" value="1"/>
</dbReference>
<feature type="region of interest" description="Disordered" evidence="1">
    <location>
        <begin position="1"/>
        <end position="29"/>
    </location>
</feature>
<evidence type="ECO:0000313" key="4">
    <source>
        <dbReference type="Proteomes" id="UP000540506"/>
    </source>
</evidence>
<reference evidence="3 4" key="1">
    <citation type="submission" date="2020-08" db="EMBL/GenBank/DDBJ databases">
        <title>Sequencing the genomes of 1000 actinobacteria strains.</title>
        <authorList>
            <person name="Klenk H.-P."/>
        </authorList>
    </citation>
    <scope>NUCLEOTIDE SEQUENCE [LARGE SCALE GENOMIC DNA]</scope>
    <source>
        <strain evidence="3 4">DSM 41654</strain>
    </source>
</reference>
<comment type="caution">
    <text evidence="3">The sequence shown here is derived from an EMBL/GenBank/DDBJ whole genome shotgun (WGS) entry which is preliminary data.</text>
</comment>
<dbReference type="PANTHER" id="PTHR35010">
    <property type="entry name" value="BLL4672 PROTEIN-RELATED"/>
    <property type="match status" value="1"/>
</dbReference>
<evidence type="ECO:0000256" key="1">
    <source>
        <dbReference type="SAM" id="MobiDB-lite"/>
    </source>
</evidence>
<dbReference type="Pfam" id="PF17765">
    <property type="entry name" value="MLTR_LBD"/>
    <property type="match status" value="1"/>
</dbReference>
<dbReference type="Gene3D" id="3.30.450.180">
    <property type="match status" value="1"/>
</dbReference>
<dbReference type="AlphaFoldDB" id="A0A7W7R0X3"/>
<dbReference type="GO" id="GO:0003677">
    <property type="term" value="F:DNA binding"/>
    <property type="evidence" value="ECO:0007669"/>
    <property type="project" value="InterPro"/>
</dbReference>
<sequence length="311" mass="34063">MTVLDSPPVNAPRPGPTAGTSTGSGQAQARRTELAAFLKACRARVTPGDVGLPPGLRRRTPGLRREEVAQLAGVGVTWYTWLEQGRPINASEQVLSAIARALLLDDVQRTHLYRLAGLPADDTGGALCPTIDSAMQKILDGLAPMPAAISNRRYDVLAYNAGYDALFPGATRAFAPHGKRNSMWCALTVPDCCNPFVNRDEELPRMVGVMRAAYASHVGEPTWERWVRELSTASPRFRELWASQQVAPPTTTLKVFRHAAVGEIRVQAAYLTMPGWPELYLVAYTAERPLDHERMAWITAHPDAPVNDHSH</sequence>
<evidence type="ECO:0000313" key="3">
    <source>
        <dbReference type="EMBL" id="MBB4923180.1"/>
    </source>
</evidence>
<feature type="domain" description="HTH cro/C1-type" evidence="2">
    <location>
        <begin position="37"/>
        <end position="109"/>
    </location>
</feature>
<dbReference type="SMART" id="SM00530">
    <property type="entry name" value="HTH_XRE"/>
    <property type="match status" value="1"/>
</dbReference>
<dbReference type="Proteomes" id="UP000540506">
    <property type="component" value="Unassembled WGS sequence"/>
</dbReference>
<name>A0A7W7R0X3_KITKI</name>
<gene>
    <name evidence="3" type="ORF">FHR34_002173</name>
</gene>
<evidence type="ECO:0000259" key="2">
    <source>
        <dbReference type="SMART" id="SM00530"/>
    </source>
</evidence>
<dbReference type="Pfam" id="PF13560">
    <property type="entry name" value="HTH_31"/>
    <property type="match status" value="1"/>
</dbReference>
<dbReference type="InterPro" id="IPR010982">
    <property type="entry name" value="Lambda_DNA-bd_dom_sf"/>
</dbReference>
<proteinExistence type="predicted"/>
<dbReference type="EMBL" id="JACHJV010000001">
    <property type="protein sequence ID" value="MBB4923180.1"/>
    <property type="molecule type" value="Genomic_DNA"/>
</dbReference>